<proteinExistence type="predicted"/>
<dbReference type="PROSITE" id="PS51257">
    <property type="entry name" value="PROKAR_LIPOPROTEIN"/>
    <property type="match status" value="1"/>
</dbReference>
<dbReference type="VEuPathDB" id="FungiDB:VP01_3727g1"/>
<protein>
    <submittedName>
        <fullName evidence="2">Putative signal peptide protein</fullName>
    </submittedName>
</protein>
<comment type="caution">
    <text evidence="2">The sequence shown here is derived from an EMBL/GenBank/DDBJ whole genome shotgun (WGS) entry which is preliminary data.</text>
</comment>
<name>A0A0L6UUU5_9BASI</name>
<dbReference type="Proteomes" id="UP000037035">
    <property type="component" value="Unassembled WGS sequence"/>
</dbReference>
<feature type="signal peptide" evidence="1">
    <location>
        <begin position="1"/>
        <end position="23"/>
    </location>
</feature>
<evidence type="ECO:0000313" key="3">
    <source>
        <dbReference type="Proteomes" id="UP000037035"/>
    </source>
</evidence>
<accession>A0A0L6UUU5</accession>
<organism evidence="2 3">
    <name type="scientific">Puccinia sorghi</name>
    <dbReference type="NCBI Taxonomy" id="27349"/>
    <lineage>
        <taxon>Eukaryota</taxon>
        <taxon>Fungi</taxon>
        <taxon>Dikarya</taxon>
        <taxon>Basidiomycota</taxon>
        <taxon>Pucciniomycotina</taxon>
        <taxon>Pucciniomycetes</taxon>
        <taxon>Pucciniales</taxon>
        <taxon>Pucciniaceae</taxon>
        <taxon>Puccinia</taxon>
    </lineage>
</organism>
<dbReference type="EMBL" id="LAVV01008754">
    <property type="protein sequence ID" value="KNZ52022.1"/>
    <property type="molecule type" value="Genomic_DNA"/>
</dbReference>
<dbReference type="STRING" id="27349.A0A0L6UUU5"/>
<keyword evidence="3" id="KW-1185">Reference proteome</keyword>
<evidence type="ECO:0000256" key="1">
    <source>
        <dbReference type="SAM" id="SignalP"/>
    </source>
</evidence>
<gene>
    <name evidence="2" type="ORF">VP01_3727g1</name>
</gene>
<evidence type="ECO:0000313" key="2">
    <source>
        <dbReference type="EMBL" id="KNZ52022.1"/>
    </source>
</evidence>
<reference evidence="2 3" key="1">
    <citation type="submission" date="2015-08" db="EMBL/GenBank/DDBJ databases">
        <title>Next Generation Sequencing and Analysis of the Genome of Puccinia sorghi L Schw, the Causal Agent of Maize Common Rust.</title>
        <authorList>
            <person name="Rochi L."/>
            <person name="Burguener G."/>
            <person name="Darino M."/>
            <person name="Turjanski A."/>
            <person name="Kreff E."/>
            <person name="Dieguez M.J."/>
            <person name="Sacco F."/>
        </authorList>
    </citation>
    <scope>NUCLEOTIDE SEQUENCE [LARGE SCALE GENOMIC DNA]</scope>
    <source>
        <strain evidence="2 3">RO10H11247</strain>
    </source>
</reference>
<keyword evidence="1" id="KW-0732">Signal</keyword>
<sequence>MPRLRQSAPAFTSILFLFPAWIGSNIFLAVGCSEFPLPQSPSGDYEPSRVPCPSGLRVRVADQYPVSSISF</sequence>
<dbReference type="AlphaFoldDB" id="A0A0L6UUU5"/>
<feature type="chain" id="PRO_5005567892" evidence="1">
    <location>
        <begin position="24"/>
        <end position="71"/>
    </location>
</feature>